<dbReference type="EMBL" id="JAUUUU010000002">
    <property type="protein sequence ID" value="MDP1520437.1"/>
    <property type="molecule type" value="Genomic_DNA"/>
</dbReference>
<reference evidence="1" key="1">
    <citation type="journal article" date="2010" name="Int. J. Syst. Evol. Microbiol.">
        <title>Porticoccus litoralis gen. nov., sp. nov., a gammaproteobacterium isolated from the Yellow Sea.</title>
        <authorList>
            <person name="Oh H.M."/>
            <person name="Kim H."/>
            <person name="Kim K.M."/>
            <person name="Min G.S."/>
            <person name="Cho J.C."/>
        </authorList>
    </citation>
    <scope>NUCLEOTIDE SEQUENCE</scope>
    <source>
        <strain evidence="1">DSM 25064</strain>
    </source>
</reference>
<reference evidence="1" key="2">
    <citation type="submission" date="2023-08" db="EMBL/GenBank/DDBJ databases">
        <authorList>
            <person name="Luo J."/>
        </authorList>
    </citation>
    <scope>NUCLEOTIDE SEQUENCE</scope>
    <source>
        <strain evidence="1">DSM 25064</strain>
    </source>
</reference>
<keyword evidence="2" id="KW-1185">Reference proteome</keyword>
<accession>A0AAW8B3W5</accession>
<dbReference type="RefSeq" id="WP_305170001.1">
    <property type="nucleotide sequence ID" value="NZ_JAUUUU010000002.1"/>
</dbReference>
<evidence type="ECO:0000313" key="1">
    <source>
        <dbReference type="EMBL" id="MDP1520437.1"/>
    </source>
</evidence>
<name>A0AAW8B3W5_9GAMM</name>
<dbReference type="Proteomes" id="UP001178354">
    <property type="component" value="Unassembled WGS sequence"/>
</dbReference>
<proteinExistence type="predicted"/>
<organism evidence="1 2">
    <name type="scientific">Porticoccus litoralis</name>
    <dbReference type="NCBI Taxonomy" id="434086"/>
    <lineage>
        <taxon>Bacteria</taxon>
        <taxon>Pseudomonadati</taxon>
        <taxon>Pseudomonadota</taxon>
        <taxon>Gammaproteobacteria</taxon>
        <taxon>Cellvibrionales</taxon>
        <taxon>Porticoccaceae</taxon>
        <taxon>Porticoccus</taxon>
    </lineage>
</organism>
<dbReference type="AlphaFoldDB" id="A0AAW8B3W5"/>
<protein>
    <submittedName>
        <fullName evidence="1">Uncharacterized protein</fullName>
    </submittedName>
</protein>
<sequence>MSKLMNNLLTTGMTVEVMDPKHPDSEHKASFMGKVYQCDQQHVLVRDAENHTYDVFLDEILCVMNYESNVSSYCLRVGENGYDVVCILPTGMVETLATGLDNVTATHVTELLSQPAVKQRIAA</sequence>
<gene>
    <name evidence="1" type="ORF">Q8A57_05575</name>
</gene>
<comment type="caution">
    <text evidence="1">The sequence shown here is derived from an EMBL/GenBank/DDBJ whole genome shotgun (WGS) entry which is preliminary data.</text>
</comment>
<evidence type="ECO:0000313" key="2">
    <source>
        <dbReference type="Proteomes" id="UP001178354"/>
    </source>
</evidence>